<keyword evidence="2" id="KW-1185">Reference proteome</keyword>
<comment type="caution">
    <text evidence="1">The sequence shown here is derived from an EMBL/GenBank/DDBJ whole genome shotgun (WGS) entry which is preliminary data.</text>
</comment>
<evidence type="ECO:0000313" key="1">
    <source>
        <dbReference type="EMBL" id="MFD1485344.1"/>
    </source>
</evidence>
<accession>A0ABW4E921</accession>
<organism evidence="1 2">
    <name type="scientific">Lacticaseibacillus baoqingensis</name>
    <dbReference type="NCBI Taxonomy" id="2486013"/>
    <lineage>
        <taxon>Bacteria</taxon>
        <taxon>Bacillati</taxon>
        <taxon>Bacillota</taxon>
        <taxon>Bacilli</taxon>
        <taxon>Lactobacillales</taxon>
        <taxon>Lactobacillaceae</taxon>
        <taxon>Lacticaseibacillus</taxon>
    </lineage>
</organism>
<dbReference type="EMBL" id="JBHTON010000028">
    <property type="protein sequence ID" value="MFD1485344.1"/>
    <property type="molecule type" value="Genomic_DNA"/>
</dbReference>
<gene>
    <name evidence="1" type="ORF">ACFQ5J_08890</name>
</gene>
<name>A0ABW4E921_9LACO</name>
<evidence type="ECO:0000313" key="2">
    <source>
        <dbReference type="Proteomes" id="UP001597252"/>
    </source>
</evidence>
<dbReference type="RefSeq" id="WP_125751447.1">
    <property type="nucleotide sequence ID" value="NZ_JBHTON010000028.1"/>
</dbReference>
<protein>
    <submittedName>
        <fullName evidence="1">Uncharacterized protein</fullName>
    </submittedName>
</protein>
<proteinExistence type="predicted"/>
<sequence length="66" mass="7826">MSYPEILQYLRYALWRHHIADDQGEAIISSIAGLMRRYTPLEILAEYERERYLPVVEDREASKAMP</sequence>
<dbReference type="Proteomes" id="UP001597252">
    <property type="component" value="Unassembled WGS sequence"/>
</dbReference>
<reference evidence="2" key="1">
    <citation type="journal article" date="2019" name="Int. J. Syst. Evol. Microbiol.">
        <title>The Global Catalogue of Microorganisms (GCM) 10K type strain sequencing project: providing services to taxonomists for standard genome sequencing and annotation.</title>
        <authorList>
            <consortium name="The Broad Institute Genomics Platform"/>
            <consortium name="The Broad Institute Genome Sequencing Center for Infectious Disease"/>
            <person name="Wu L."/>
            <person name="Ma J."/>
        </authorList>
    </citation>
    <scope>NUCLEOTIDE SEQUENCE [LARGE SCALE GENOMIC DNA]</scope>
    <source>
        <strain evidence="2">CCM 8903</strain>
    </source>
</reference>